<evidence type="ECO:0000256" key="1">
    <source>
        <dbReference type="ARBA" id="ARBA00008876"/>
    </source>
</evidence>
<name>A0A1J5IUK4_9BACT</name>
<keyword evidence="2" id="KW-0456">Lyase</keyword>
<dbReference type="InterPro" id="IPR036660">
    <property type="entry name" value="Fe-S_hydroAse_TtdB_cat_sf"/>
</dbReference>
<dbReference type="EMBL" id="MNZT01000038">
    <property type="protein sequence ID" value="OIP98090.1"/>
    <property type="molecule type" value="Genomic_DNA"/>
</dbReference>
<dbReference type="NCBIfam" id="NF005310">
    <property type="entry name" value="PRK06842.1"/>
    <property type="match status" value="1"/>
</dbReference>
<dbReference type="Proteomes" id="UP000183245">
    <property type="component" value="Unassembled WGS sequence"/>
</dbReference>
<evidence type="ECO:0000313" key="5">
    <source>
        <dbReference type="Proteomes" id="UP000183245"/>
    </source>
</evidence>
<dbReference type="STRING" id="1817892.AUK40_02010"/>
<feature type="domain" description="Fe-S hydro-lyase tartrate dehydratase beta-type catalytic" evidence="3">
    <location>
        <begin position="4"/>
        <end position="177"/>
    </location>
</feature>
<comment type="caution">
    <text evidence="4">The sequence shown here is derived from an EMBL/GenBank/DDBJ whole genome shotgun (WGS) entry which is preliminary data.</text>
</comment>
<dbReference type="GO" id="GO:0016836">
    <property type="term" value="F:hydro-lyase activity"/>
    <property type="evidence" value="ECO:0007669"/>
    <property type="project" value="InterPro"/>
</dbReference>
<comment type="similarity">
    <text evidence="1">Belongs to the class-I fumarase family.</text>
</comment>
<dbReference type="SUPFAM" id="SSF117457">
    <property type="entry name" value="FumA C-terminal domain-like"/>
    <property type="match status" value="1"/>
</dbReference>
<dbReference type="AlphaFoldDB" id="A0A1J5IUK4"/>
<evidence type="ECO:0000313" key="4">
    <source>
        <dbReference type="EMBL" id="OIP98090.1"/>
    </source>
</evidence>
<sequence>MTEPIKISTPLTDASVRSLKAGDNVLITGTIYAGRDIVHQRLVELLQQGKPLPFDICGQIIYYVGPAPARPGQVIGPAGPTTSYRMDGYTPQLVERGLKGMIGKGNRSQAVVDAIVKNQAVYFAAIGGAAALIARTIQKAEVIAWPELGPEALQRLEVVDMPVIVINDSNGNDLYAEGQKHYAR</sequence>
<proteinExistence type="inferred from homology"/>
<dbReference type="InterPro" id="IPR004647">
    <property type="entry name" value="Fe-S_hydro-lyase_TtdB-typ_cat"/>
</dbReference>
<dbReference type="PANTHER" id="PTHR43351">
    <property type="entry name" value="L(+)-TARTRATE DEHYDRATASE SUBUNIT BETA"/>
    <property type="match status" value="1"/>
</dbReference>
<reference evidence="4 5" key="1">
    <citation type="journal article" date="2016" name="Environ. Microbiol.">
        <title>Genomic resolution of a cold subsurface aquifer community provides metabolic insights for novel microbes adapted to high CO concentrations.</title>
        <authorList>
            <person name="Probst A.J."/>
            <person name="Castelle C.J."/>
            <person name="Singh A."/>
            <person name="Brown C.T."/>
            <person name="Anantharaman K."/>
            <person name="Sharon I."/>
            <person name="Hug L.A."/>
            <person name="Burstein D."/>
            <person name="Emerson J.B."/>
            <person name="Thomas B.C."/>
            <person name="Banfield J.F."/>
        </authorList>
    </citation>
    <scope>NUCLEOTIDE SEQUENCE [LARGE SCALE GENOMIC DNA]</scope>
    <source>
        <strain evidence="4">CG2_30_54_11</strain>
    </source>
</reference>
<dbReference type="Pfam" id="PF05683">
    <property type="entry name" value="Fumerase_C"/>
    <property type="match status" value="1"/>
</dbReference>
<dbReference type="NCBIfam" id="TIGR00723">
    <property type="entry name" value="ttdB_fumA_fumB"/>
    <property type="match status" value="1"/>
</dbReference>
<evidence type="ECO:0000256" key="2">
    <source>
        <dbReference type="ARBA" id="ARBA00023239"/>
    </source>
</evidence>
<accession>A0A1J5IUK4</accession>
<dbReference type="PANTHER" id="PTHR43351:SF2">
    <property type="entry name" value="L(+)-TARTRATE DEHYDRATASE SUBUNIT BETA-RELATED"/>
    <property type="match status" value="1"/>
</dbReference>
<dbReference type="Gene3D" id="3.20.130.10">
    <property type="entry name" value="Fe-S hydro-lyase, tartrate dehydratase beta-type, catalytic domain"/>
    <property type="match status" value="1"/>
</dbReference>
<evidence type="ECO:0000259" key="3">
    <source>
        <dbReference type="Pfam" id="PF05683"/>
    </source>
</evidence>
<protein>
    <submittedName>
        <fullName evidence="4">Fumarate hydratase</fullName>
    </submittedName>
</protein>
<gene>
    <name evidence="4" type="ORF">AUK40_02010</name>
</gene>
<organism evidence="4 5">
    <name type="scientific">Candidatus Wirthbacteria bacterium CG2_30_54_11</name>
    <dbReference type="NCBI Taxonomy" id="1817892"/>
    <lineage>
        <taxon>Bacteria</taxon>
        <taxon>Candidatus Wirthbacteria</taxon>
    </lineage>
</organism>